<dbReference type="PROSITE" id="PS51332">
    <property type="entry name" value="B12_BINDING"/>
    <property type="match status" value="1"/>
</dbReference>
<dbReference type="GO" id="GO:0019553">
    <property type="term" value="P:L-glutamate catabolic process via L-citramalate"/>
    <property type="evidence" value="ECO:0007669"/>
    <property type="project" value="UniProtKB-UniRule"/>
</dbReference>
<feature type="compositionally biased region" description="Basic and acidic residues" evidence="6">
    <location>
        <begin position="151"/>
        <end position="164"/>
    </location>
</feature>
<dbReference type="EMBL" id="QUAH01000012">
    <property type="protein sequence ID" value="RFT15185.1"/>
    <property type="molecule type" value="Genomic_DNA"/>
</dbReference>
<dbReference type="GO" id="GO:0050097">
    <property type="term" value="F:methylaspartate mutase activity"/>
    <property type="evidence" value="ECO:0007669"/>
    <property type="project" value="UniProtKB-UniRule"/>
</dbReference>
<dbReference type="GO" id="GO:0046872">
    <property type="term" value="F:metal ion binding"/>
    <property type="evidence" value="ECO:0007669"/>
    <property type="project" value="UniProtKB-KW"/>
</dbReference>
<dbReference type="AlphaFoldDB" id="A0A3E2BKB9"/>
<comment type="catalytic activity">
    <reaction evidence="5">
        <text>(2S,3S)-3-methyl-L-aspartate = L-glutamate</text>
        <dbReference type="Rhea" id="RHEA:12857"/>
        <dbReference type="ChEBI" id="CHEBI:29985"/>
        <dbReference type="ChEBI" id="CHEBI:58724"/>
        <dbReference type="EC" id="5.4.99.1"/>
    </reaction>
</comment>
<comment type="similarity">
    <text evidence="5">Belongs to the methylaspartate mutase GlmS subunit family.</text>
</comment>
<name>A0A3E2BKB9_9BACT</name>
<organism evidence="8 9">
    <name type="scientific">Candidatus Saccharicenans subterraneus</name>
    <dbReference type="NCBI Taxonomy" id="2508984"/>
    <lineage>
        <taxon>Bacteria</taxon>
        <taxon>Candidatus Aminicenantota</taxon>
        <taxon>Candidatus Aminicenantia</taxon>
        <taxon>Candidatus Aminicenantales</taxon>
        <taxon>Candidatus Saccharicenantaceae</taxon>
        <taxon>Candidatus Saccharicenans</taxon>
    </lineage>
</organism>
<dbReference type="UniPathway" id="UPA00561">
    <property type="reaction ID" value="UER00617"/>
</dbReference>
<dbReference type="HAMAP" id="MF_00526">
    <property type="entry name" value="Me_Asp_mutase_S"/>
    <property type="match status" value="1"/>
</dbReference>
<comment type="function">
    <text evidence="5">Catalyzes the carbon skeleton rearrangement of L-glutamate to L-threo-3-methylaspartate ((2S,3S)-3-methylaspartate).</text>
</comment>
<dbReference type="Pfam" id="PF02310">
    <property type="entry name" value="B12-binding"/>
    <property type="match status" value="1"/>
</dbReference>
<keyword evidence="2 5" id="KW-0479">Metal-binding</keyword>
<comment type="pathway">
    <text evidence="5">Amino-acid degradation; L-glutamate degradation via mesaconate pathway; acetate and pyruvate from L-glutamate: step 1/4.</text>
</comment>
<feature type="binding site" evidence="5">
    <location>
        <begin position="76"/>
        <end position="78"/>
    </location>
    <ligand>
        <name>adenosylcob(III)alamin</name>
        <dbReference type="ChEBI" id="CHEBI:18408"/>
    </ligand>
</feature>
<evidence type="ECO:0000313" key="9">
    <source>
        <dbReference type="Proteomes" id="UP000257323"/>
    </source>
</evidence>
<comment type="caution">
    <text evidence="5">Lacks conserved residue(s) required for the propagation of feature annotation.</text>
</comment>
<evidence type="ECO:0000256" key="5">
    <source>
        <dbReference type="HAMAP-Rule" id="MF_00526"/>
    </source>
</evidence>
<dbReference type="NCBIfam" id="NF002612">
    <property type="entry name" value="PRK02261.1"/>
    <property type="match status" value="1"/>
</dbReference>
<gene>
    <name evidence="5" type="primary">glmS</name>
    <name evidence="8" type="ORF">OP8BY_0649</name>
</gene>
<dbReference type="GO" id="GO:0031419">
    <property type="term" value="F:cobalamin binding"/>
    <property type="evidence" value="ECO:0007669"/>
    <property type="project" value="UniProtKB-KW"/>
</dbReference>
<reference evidence="8 9" key="1">
    <citation type="submission" date="2018-08" db="EMBL/GenBank/DDBJ databases">
        <title>Genome analysis of the thermophilic bacterium of the candidate phylum Aminicenantes from deep subsurface aquifer revealed its physiology and ecological role.</title>
        <authorList>
            <person name="Kadnikov V.V."/>
            <person name="Mardanov A.V."/>
            <person name="Beletsky A.V."/>
            <person name="Karnachuk O.V."/>
            <person name="Ravin N.V."/>
        </authorList>
    </citation>
    <scope>NUCLEOTIDE SEQUENCE [LARGE SCALE GENOMIC DNA]</scope>
    <source>
        <strain evidence="8">BY38</strain>
    </source>
</reference>
<feature type="binding site" evidence="5">
    <location>
        <begin position="108"/>
        <end position="112"/>
    </location>
    <ligand>
        <name>adenosylcob(III)alamin</name>
        <dbReference type="ChEBI" id="CHEBI:18408"/>
    </ligand>
</feature>
<dbReference type="InterPro" id="IPR036724">
    <property type="entry name" value="Cobalamin-bd_sf"/>
</dbReference>
<keyword evidence="3 5" id="KW-0413">Isomerase</keyword>
<feature type="binding site" description="axial binding residue" evidence="5">
    <location>
        <position position="31"/>
    </location>
    <ligand>
        <name>adenosylcob(III)alamin</name>
        <dbReference type="ChEBI" id="CHEBI:18408"/>
    </ligand>
    <ligandPart>
        <name>Co</name>
        <dbReference type="ChEBI" id="CHEBI:27638"/>
    </ligandPart>
</feature>
<evidence type="ECO:0000256" key="6">
    <source>
        <dbReference type="SAM" id="MobiDB-lite"/>
    </source>
</evidence>
<dbReference type="Proteomes" id="UP000257323">
    <property type="component" value="Unassembled WGS sequence"/>
</dbReference>
<dbReference type="CDD" id="cd02072">
    <property type="entry name" value="Glm_B12_BD"/>
    <property type="match status" value="1"/>
</dbReference>
<evidence type="ECO:0000256" key="2">
    <source>
        <dbReference type="ARBA" id="ARBA00022723"/>
    </source>
</evidence>
<proteinExistence type="inferred from homology"/>
<comment type="caution">
    <text evidence="8">The sequence shown here is derived from an EMBL/GenBank/DDBJ whole genome shotgun (WGS) entry which is preliminary data.</text>
</comment>
<keyword evidence="1 5" id="KW-0846">Cobalamin</keyword>
<dbReference type="InterPro" id="IPR006158">
    <property type="entry name" value="Cobalamin-bd"/>
</dbReference>
<accession>A0A3E2BKB9</accession>
<dbReference type="Gene3D" id="3.40.50.280">
    <property type="entry name" value="Cobalamin-binding domain"/>
    <property type="match status" value="1"/>
</dbReference>
<dbReference type="NCBIfam" id="TIGR01501">
    <property type="entry name" value="MthylAspMutase"/>
    <property type="match status" value="1"/>
</dbReference>
<protein>
    <recommendedName>
        <fullName evidence="5">Glutamate mutase sigma subunit</fullName>
        <ecNumber evidence="5">5.4.99.1</ecNumber>
    </recommendedName>
    <alternativeName>
        <fullName evidence="5">Glutamate mutase S chain</fullName>
    </alternativeName>
    <alternativeName>
        <fullName evidence="5">Glutamate mutase small subunit</fullName>
    </alternativeName>
    <alternativeName>
        <fullName evidence="5">Methylaspartate mutase</fullName>
    </alternativeName>
</protein>
<feature type="domain" description="B12-binding" evidence="7">
    <location>
        <begin position="18"/>
        <end position="152"/>
    </location>
</feature>
<evidence type="ECO:0000256" key="4">
    <source>
        <dbReference type="ARBA" id="ARBA00023285"/>
    </source>
</evidence>
<comment type="cofactor">
    <cofactor evidence="5">
        <name>adenosylcob(III)alamin</name>
        <dbReference type="ChEBI" id="CHEBI:18408"/>
    </cofactor>
</comment>
<evidence type="ECO:0000256" key="1">
    <source>
        <dbReference type="ARBA" id="ARBA00022628"/>
    </source>
</evidence>
<feature type="region of interest" description="Disordered" evidence="6">
    <location>
        <begin position="151"/>
        <end position="189"/>
    </location>
</feature>
<comment type="subunit">
    <text evidence="5">Heterotetramer composed of 2 epsilon subunits (GlmE) and 2 sigma subunits (GlmS). GlmE exists as a homodimer and GlmS as a monomer.</text>
</comment>
<dbReference type="GO" id="GO:0019670">
    <property type="term" value="P:anaerobic L-glutamate catabolic process"/>
    <property type="evidence" value="ECO:0007669"/>
    <property type="project" value="InterPro"/>
</dbReference>
<dbReference type="EC" id="5.4.99.1" evidence="5"/>
<evidence type="ECO:0000256" key="3">
    <source>
        <dbReference type="ARBA" id="ARBA00023235"/>
    </source>
</evidence>
<evidence type="ECO:0000259" key="7">
    <source>
        <dbReference type="PROSITE" id="PS51332"/>
    </source>
</evidence>
<keyword evidence="4 5" id="KW-0170">Cobalt</keyword>
<evidence type="ECO:0000313" key="8">
    <source>
        <dbReference type="EMBL" id="RFT15185.1"/>
    </source>
</evidence>
<dbReference type="InterPro" id="IPR006394">
    <property type="entry name" value="GlmS"/>
</dbReference>
<sequence>MQPENLSNREPEFKNMEKDTIILGVIGADCHSVGNKILELFFTAEGFKVVNLGVMVSQQEFINAAIETNAKAILVSSLYGHGEIDCQGFRDLCLEKGLDRILLYVGGNLVVGKTPFEIVEEKFKKMGFDRVFPPDVDLKKAAELLKQDIKARFGSDSHGPRNDDQAGQPEKSSPETDAGTSKARNPKAG</sequence>
<dbReference type="SUPFAM" id="SSF52242">
    <property type="entry name" value="Cobalamin (vitamin B12)-binding domain"/>
    <property type="match status" value="1"/>
</dbReference>